<reference evidence="6 7" key="1">
    <citation type="submission" date="2022-11" db="EMBL/GenBank/DDBJ databases">
        <title>Minimal conservation of predation-associated metabolite biosynthetic gene clusters underscores biosynthetic potential of Myxococcota including descriptions for ten novel species: Archangium lansinium sp. nov., Myxococcus landrumus sp. nov., Nannocystis bai.</title>
        <authorList>
            <person name="Ahearne A."/>
            <person name="Stevens C."/>
            <person name="Dowd S."/>
        </authorList>
    </citation>
    <scope>NUCLEOTIDE SEQUENCE [LARGE SCALE GENOMIC DNA]</scope>
    <source>
        <strain evidence="6 7">BB15-2</strain>
    </source>
</reference>
<dbReference type="RefSeq" id="WP_272086402.1">
    <property type="nucleotide sequence ID" value="NZ_JAQNDL010000001.1"/>
</dbReference>
<dbReference type="EMBL" id="JAQNDL010000001">
    <property type="protein sequence ID" value="MDC0717921.1"/>
    <property type="molecule type" value="Genomic_DNA"/>
</dbReference>
<comment type="caution">
    <text evidence="6">The sequence shown here is derived from an EMBL/GenBank/DDBJ whole genome shotgun (WGS) entry which is preliminary data.</text>
</comment>
<dbReference type="InterPro" id="IPR004111">
    <property type="entry name" value="Repressor_TetR_C"/>
</dbReference>
<feature type="domain" description="HTH tetR-type" evidence="5">
    <location>
        <begin position="32"/>
        <end position="92"/>
    </location>
</feature>
<dbReference type="Gene3D" id="1.10.10.60">
    <property type="entry name" value="Homeodomain-like"/>
    <property type="match status" value="1"/>
</dbReference>
<gene>
    <name evidence="6" type="ORF">POL25_13525</name>
</gene>
<proteinExistence type="predicted"/>
<dbReference type="SUPFAM" id="SSF48498">
    <property type="entry name" value="Tetracyclin repressor-like, C-terminal domain"/>
    <property type="match status" value="1"/>
</dbReference>
<dbReference type="InterPro" id="IPR009057">
    <property type="entry name" value="Homeodomain-like_sf"/>
</dbReference>
<evidence type="ECO:0000256" key="2">
    <source>
        <dbReference type="ARBA" id="ARBA00023125"/>
    </source>
</evidence>
<organism evidence="6 7">
    <name type="scientific">Nannocystis bainbridge</name>
    <dbReference type="NCBI Taxonomy" id="2995303"/>
    <lineage>
        <taxon>Bacteria</taxon>
        <taxon>Pseudomonadati</taxon>
        <taxon>Myxococcota</taxon>
        <taxon>Polyangia</taxon>
        <taxon>Nannocystales</taxon>
        <taxon>Nannocystaceae</taxon>
        <taxon>Nannocystis</taxon>
    </lineage>
</organism>
<dbReference type="PANTHER" id="PTHR30055:SF151">
    <property type="entry name" value="TRANSCRIPTIONAL REGULATORY PROTEIN"/>
    <property type="match status" value="1"/>
</dbReference>
<dbReference type="InterPro" id="IPR001647">
    <property type="entry name" value="HTH_TetR"/>
</dbReference>
<evidence type="ECO:0000256" key="3">
    <source>
        <dbReference type="ARBA" id="ARBA00023163"/>
    </source>
</evidence>
<dbReference type="PANTHER" id="PTHR30055">
    <property type="entry name" value="HTH-TYPE TRANSCRIPTIONAL REGULATOR RUTR"/>
    <property type="match status" value="1"/>
</dbReference>
<keyword evidence="2 4" id="KW-0238">DNA-binding</keyword>
<name>A0ABT5DWF5_9BACT</name>
<accession>A0ABT5DWF5</accession>
<dbReference type="Pfam" id="PF00440">
    <property type="entry name" value="TetR_N"/>
    <property type="match status" value="1"/>
</dbReference>
<evidence type="ECO:0000256" key="1">
    <source>
        <dbReference type="ARBA" id="ARBA00023015"/>
    </source>
</evidence>
<dbReference type="InterPro" id="IPR050109">
    <property type="entry name" value="HTH-type_TetR-like_transc_reg"/>
</dbReference>
<keyword evidence="7" id="KW-1185">Reference proteome</keyword>
<dbReference type="SUPFAM" id="SSF46689">
    <property type="entry name" value="Homeodomain-like"/>
    <property type="match status" value="1"/>
</dbReference>
<evidence type="ECO:0000256" key="4">
    <source>
        <dbReference type="PROSITE-ProRule" id="PRU00335"/>
    </source>
</evidence>
<sequence length="251" mass="27173">MATDDDDSHDLRRSADLLWGRGRPGRRGPKAQLSLERLVEAAIALADAEGLAAVSMQRVAAELGYTTMSLYNHVPSKDLLLEAMADAVVGQPPADRGEDWRASVLAWATDLWGVFAAHPWLLRLHFDHPPLGPNQLAWLERLLRAMTAGGLDGLEAMSAAMFTVSAVRGMSQAQQDMYRGATDPARAEAEYQRMVVSLVDVSRYPTLAAVFGGPVFAAEPVQGGLPPEIEFGLQRLLDGLAAQVRSRGRTC</sequence>
<protein>
    <submittedName>
        <fullName evidence="6">TetR/AcrR family transcriptional regulator</fullName>
    </submittedName>
</protein>
<feature type="DNA-binding region" description="H-T-H motif" evidence="4">
    <location>
        <begin position="55"/>
        <end position="74"/>
    </location>
</feature>
<keyword evidence="3" id="KW-0804">Transcription</keyword>
<evidence type="ECO:0000259" key="5">
    <source>
        <dbReference type="PROSITE" id="PS50977"/>
    </source>
</evidence>
<dbReference type="Proteomes" id="UP001221686">
    <property type="component" value="Unassembled WGS sequence"/>
</dbReference>
<dbReference type="Gene3D" id="1.10.357.10">
    <property type="entry name" value="Tetracycline Repressor, domain 2"/>
    <property type="match status" value="1"/>
</dbReference>
<keyword evidence="1" id="KW-0805">Transcription regulation</keyword>
<dbReference type="InterPro" id="IPR036271">
    <property type="entry name" value="Tet_transcr_reg_TetR-rel_C_sf"/>
</dbReference>
<dbReference type="Pfam" id="PF02909">
    <property type="entry name" value="TetR_C_1"/>
    <property type="match status" value="1"/>
</dbReference>
<evidence type="ECO:0000313" key="6">
    <source>
        <dbReference type="EMBL" id="MDC0717921.1"/>
    </source>
</evidence>
<evidence type="ECO:0000313" key="7">
    <source>
        <dbReference type="Proteomes" id="UP001221686"/>
    </source>
</evidence>
<dbReference type="PROSITE" id="PS50977">
    <property type="entry name" value="HTH_TETR_2"/>
    <property type="match status" value="1"/>
</dbReference>